<gene>
    <name evidence="1" type="ORF">E1298_25730</name>
</gene>
<accession>A0A4R5B737</accession>
<name>A0A4R5B737_9ACTN</name>
<reference evidence="1 2" key="1">
    <citation type="submission" date="2019-03" db="EMBL/GenBank/DDBJ databases">
        <title>Draft genome sequences of novel Actinobacteria.</title>
        <authorList>
            <person name="Sahin N."/>
            <person name="Ay H."/>
            <person name="Saygin H."/>
        </authorList>
    </citation>
    <scope>NUCLEOTIDE SEQUENCE [LARGE SCALE GENOMIC DNA]</scope>
    <source>
        <strain evidence="1 2">H3C3</strain>
    </source>
</reference>
<organism evidence="1 2">
    <name type="scientific">Actinomadura rubrisoli</name>
    <dbReference type="NCBI Taxonomy" id="2530368"/>
    <lineage>
        <taxon>Bacteria</taxon>
        <taxon>Bacillati</taxon>
        <taxon>Actinomycetota</taxon>
        <taxon>Actinomycetes</taxon>
        <taxon>Streptosporangiales</taxon>
        <taxon>Thermomonosporaceae</taxon>
        <taxon>Actinomadura</taxon>
    </lineage>
</organism>
<dbReference type="EMBL" id="SMKU01000152">
    <property type="protein sequence ID" value="TDD80470.1"/>
    <property type="molecule type" value="Genomic_DNA"/>
</dbReference>
<sequence length="181" mass="20107">MLEFPDAAAWESWLEAQHEARTEAWLRIAKRHSGIVLVTISEALDVALCHGWIDGQRKAYDDVSFLQRYSRRRPKSSWSKVNVAKAKALISAGRMRPGGLAEVEAAQADGRWDAAYESQRTASVPPDLAAALADDARANAAFERLGRSERYAAILPLLKARTPEARAKILARTIERLATQR</sequence>
<comment type="caution">
    <text evidence="1">The sequence shown here is derived from an EMBL/GenBank/DDBJ whole genome shotgun (WGS) entry which is preliminary data.</text>
</comment>
<dbReference type="AlphaFoldDB" id="A0A4R5B737"/>
<evidence type="ECO:0000313" key="2">
    <source>
        <dbReference type="Proteomes" id="UP000294513"/>
    </source>
</evidence>
<keyword evidence="2" id="KW-1185">Reference proteome</keyword>
<proteinExistence type="predicted"/>
<protein>
    <submittedName>
        <fullName evidence="1">OmdA domain containing protein</fullName>
    </submittedName>
</protein>
<dbReference type="Proteomes" id="UP000294513">
    <property type="component" value="Unassembled WGS sequence"/>
</dbReference>
<dbReference type="OrthoDB" id="9796999at2"/>
<dbReference type="RefSeq" id="WP_131897589.1">
    <property type="nucleotide sequence ID" value="NZ_SMKU01000152.1"/>
</dbReference>
<evidence type="ECO:0000313" key="1">
    <source>
        <dbReference type="EMBL" id="TDD80470.1"/>
    </source>
</evidence>
<dbReference type="Pfam" id="PF13376">
    <property type="entry name" value="OmdA"/>
    <property type="match status" value="1"/>
</dbReference>